<dbReference type="EMBL" id="LAZR01012283">
    <property type="protein sequence ID" value="KKM27651.1"/>
    <property type="molecule type" value="Genomic_DNA"/>
</dbReference>
<protein>
    <recommendedName>
        <fullName evidence="2">Class I SAM-dependent methyltransferase</fullName>
    </recommendedName>
</protein>
<name>A0A0F9IJ67_9ZZZZ</name>
<evidence type="ECO:0000313" key="1">
    <source>
        <dbReference type="EMBL" id="KKM27651.1"/>
    </source>
</evidence>
<proteinExistence type="predicted"/>
<organism evidence="1">
    <name type="scientific">marine sediment metagenome</name>
    <dbReference type="NCBI Taxonomy" id="412755"/>
    <lineage>
        <taxon>unclassified sequences</taxon>
        <taxon>metagenomes</taxon>
        <taxon>ecological metagenomes</taxon>
    </lineage>
</organism>
<reference evidence="1" key="1">
    <citation type="journal article" date="2015" name="Nature">
        <title>Complex archaea that bridge the gap between prokaryotes and eukaryotes.</title>
        <authorList>
            <person name="Spang A."/>
            <person name="Saw J.H."/>
            <person name="Jorgensen S.L."/>
            <person name="Zaremba-Niedzwiedzka K."/>
            <person name="Martijn J."/>
            <person name="Lind A.E."/>
            <person name="van Eijk R."/>
            <person name="Schleper C."/>
            <person name="Guy L."/>
            <person name="Ettema T.J."/>
        </authorList>
    </citation>
    <scope>NUCLEOTIDE SEQUENCE</scope>
</reference>
<evidence type="ECO:0008006" key="2">
    <source>
        <dbReference type="Google" id="ProtNLM"/>
    </source>
</evidence>
<comment type="caution">
    <text evidence="1">The sequence shown here is derived from an EMBL/GenBank/DDBJ whole genome shotgun (WGS) entry which is preliminary data.</text>
</comment>
<dbReference type="InterPro" id="IPR029063">
    <property type="entry name" value="SAM-dependent_MTases_sf"/>
</dbReference>
<sequence length="188" mass="21605">MTDPREATGGVWPMGVPIGQSWFELGALAWLCGQYEIESFVELGILEGGLSSVLLGRTMFAKDFRYLGIENEMRLLDLRVKAAGDWFKRFEIWEVDAFENETIESITFWIRKSSNPALIYCDNGDKPRELETYSKILRHGDLIAAHDFNREYKFKDLKVPKNFTRIESDWLTDTHIIAFAKGGVLTNE</sequence>
<gene>
    <name evidence="1" type="ORF">LCGC14_1572590</name>
</gene>
<dbReference type="SUPFAM" id="SSF53335">
    <property type="entry name" value="S-adenosyl-L-methionine-dependent methyltransferases"/>
    <property type="match status" value="1"/>
</dbReference>
<dbReference type="AlphaFoldDB" id="A0A0F9IJ67"/>
<accession>A0A0F9IJ67</accession>